<dbReference type="RefSeq" id="XP_033394166.1">
    <property type="nucleotide sequence ID" value="XM_033541028.1"/>
</dbReference>
<dbReference type="AlphaFoldDB" id="A0A6A6B4X1"/>
<protein>
    <submittedName>
        <fullName evidence="1">Uncharacterized protein</fullName>
    </submittedName>
</protein>
<evidence type="ECO:0000313" key="1">
    <source>
        <dbReference type="EMBL" id="KAF2138453.1"/>
    </source>
</evidence>
<keyword evidence="2" id="KW-1185">Reference proteome</keyword>
<organism evidence="1 2">
    <name type="scientific">Aplosporella prunicola CBS 121167</name>
    <dbReference type="NCBI Taxonomy" id="1176127"/>
    <lineage>
        <taxon>Eukaryota</taxon>
        <taxon>Fungi</taxon>
        <taxon>Dikarya</taxon>
        <taxon>Ascomycota</taxon>
        <taxon>Pezizomycotina</taxon>
        <taxon>Dothideomycetes</taxon>
        <taxon>Dothideomycetes incertae sedis</taxon>
        <taxon>Botryosphaeriales</taxon>
        <taxon>Aplosporellaceae</taxon>
        <taxon>Aplosporella</taxon>
    </lineage>
</organism>
<name>A0A6A6B4X1_9PEZI</name>
<reference evidence="1" key="1">
    <citation type="journal article" date="2020" name="Stud. Mycol.">
        <title>101 Dothideomycetes genomes: a test case for predicting lifestyles and emergence of pathogens.</title>
        <authorList>
            <person name="Haridas S."/>
            <person name="Albert R."/>
            <person name="Binder M."/>
            <person name="Bloem J."/>
            <person name="Labutti K."/>
            <person name="Salamov A."/>
            <person name="Andreopoulos B."/>
            <person name="Baker S."/>
            <person name="Barry K."/>
            <person name="Bills G."/>
            <person name="Bluhm B."/>
            <person name="Cannon C."/>
            <person name="Castanera R."/>
            <person name="Culley D."/>
            <person name="Daum C."/>
            <person name="Ezra D."/>
            <person name="Gonzalez J."/>
            <person name="Henrissat B."/>
            <person name="Kuo A."/>
            <person name="Liang C."/>
            <person name="Lipzen A."/>
            <person name="Lutzoni F."/>
            <person name="Magnuson J."/>
            <person name="Mondo S."/>
            <person name="Nolan M."/>
            <person name="Ohm R."/>
            <person name="Pangilinan J."/>
            <person name="Park H.-J."/>
            <person name="Ramirez L."/>
            <person name="Alfaro M."/>
            <person name="Sun H."/>
            <person name="Tritt A."/>
            <person name="Yoshinaga Y."/>
            <person name="Zwiers L.-H."/>
            <person name="Turgeon B."/>
            <person name="Goodwin S."/>
            <person name="Spatafora J."/>
            <person name="Crous P."/>
            <person name="Grigoriev I."/>
        </authorList>
    </citation>
    <scope>NUCLEOTIDE SEQUENCE</scope>
    <source>
        <strain evidence="1">CBS 121167</strain>
    </source>
</reference>
<sequence length="205" mass="22835">MPPWSTIVDRRTVRSLTDVAWYDLMGVLVKLKSSHEWAKHAFTLHSDNDCANTRTRAQAASPPPAPGDLVYAAIAQTAHLYIWGVLSDLKYDTASKGHFSRQLRALLSVPDLLERWTAAGARLPSLAWTLGVGWFVASGHHGDPSLPKWFEGRLAVVVPEMVRMQLVTGGPGIEVLMGEFPSTDVFWKEMWRLAERWGAMRESAV</sequence>
<accession>A0A6A6B4X1</accession>
<proteinExistence type="predicted"/>
<dbReference type="EMBL" id="ML995496">
    <property type="protein sequence ID" value="KAF2138453.1"/>
    <property type="molecule type" value="Genomic_DNA"/>
</dbReference>
<dbReference type="Proteomes" id="UP000799438">
    <property type="component" value="Unassembled WGS sequence"/>
</dbReference>
<dbReference type="GeneID" id="54298524"/>
<gene>
    <name evidence="1" type="ORF">K452DRAFT_290593</name>
</gene>
<evidence type="ECO:0000313" key="2">
    <source>
        <dbReference type="Proteomes" id="UP000799438"/>
    </source>
</evidence>